<reference evidence="2 3" key="1">
    <citation type="submission" date="2018-06" db="EMBL/GenBank/DDBJ databases">
        <authorList>
            <consortium name="Pathogen Informatics"/>
            <person name="Doyle S."/>
        </authorList>
    </citation>
    <scope>NUCLEOTIDE SEQUENCE [LARGE SCALE GENOMIC DNA]</scope>
    <source>
        <strain evidence="2 3">NCTC13067</strain>
    </source>
</reference>
<feature type="transmembrane region" description="Helical" evidence="1">
    <location>
        <begin position="12"/>
        <end position="32"/>
    </location>
</feature>
<organism evidence="2 3">
    <name type="scientific">Prevotella denticola</name>
    <dbReference type="NCBI Taxonomy" id="28129"/>
    <lineage>
        <taxon>Bacteria</taxon>
        <taxon>Pseudomonadati</taxon>
        <taxon>Bacteroidota</taxon>
        <taxon>Bacteroidia</taxon>
        <taxon>Bacteroidales</taxon>
        <taxon>Prevotellaceae</taxon>
        <taxon>Prevotella</taxon>
    </lineage>
</organism>
<name>A0A379E4Q3_9BACT</name>
<dbReference type="InterPro" id="IPR021448">
    <property type="entry name" value="DUF3098"/>
</dbReference>
<accession>A0A379E4Q3</accession>
<keyword evidence="1" id="KW-0472">Membrane</keyword>
<dbReference type="AlphaFoldDB" id="A0A379E4Q3"/>
<evidence type="ECO:0000256" key="1">
    <source>
        <dbReference type="SAM" id="Phobius"/>
    </source>
</evidence>
<protein>
    <submittedName>
        <fullName evidence="2">Protein of uncharacterized function (DUF3098)</fullName>
    </submittedName>
</protein>
<feature type="transmembrane region" description="Helical" evidence="1">
    <location>
        <begin position="52"/>
        <end position="70"/>
    </location>
</feature>
<dbReference type="GeneID" id="66710925"/>
<proteinExistence type="predicted"/>
<evidence type="ECO:0000313" key="2">
    <source>
        <dbReference type="EMBL" id="SUB87410.1"/>
    </source>
</evidence>
<keyword evidence="1" id="KW-0812">Transmembrane</keyword>
<gene>
    <name evidence="2" type="ORF">NCTC13067_01078</name>
</gene>
<dbReference type="RefSeq" id="WP_025067372.1">
    <property type="nucleotide sequence ID" value="NZ_CAJPSO010000012.1"/>
</dbReference>
<sequence>MNKRNLAFGKANFILLAVGIAIVVIGFILMSGGSSNETVFDPSIFSTRHIKVAPVVTFIGFVSIIGAILYQPKTPKDVEV</sequence>
<dbReference type="Proteomes" id="UP000255469">
    <property type="component" value="Unassembled WGS sequence"/>
</dbReference>
<dbReference type="Pfam" id="PF11297">
    <property type="entry name" value="DUF3098"/>
    <property type="match status" value="1"/>
</dbReference>
<keyword evidence="1" id="KW-1133">Transmembrane helix</keyword>
<evidence type="ECO:0000313" key="3">
    <source>
        <dbReference type="Proteomes" id="UP000255469"/>
    </source>
</evidence>
<dbReference type="EMBL" id="UGTM01000001">
    <property type="protein sequence ID" value="SUB87410.1"/>
    <property type="molecule type" value="Genomic_DNA"/>
</dbReference>